<feature type="compositionally biased region" description="Basic and acidic residues" evidence="1">
    <location>
        <begin position="1"/>
        <end position="15"/>
    </location>
</feature>
<protein>
    <recommendedName>
        <fullName evidence="5">LppP/LprE family lipoprotein</fullName>
    </recommendedName>
</protein>
<keyword evidence="4" id="KW-1185">Reference proteome</keyword>
<organism evidence="3 4">
    <name type="scientific">Kribbella deserti</name>
    <dbReference type="NCBI Taxonomy" id="1926257"/>
    <lineage>
        <taxon>Bacteria</taxon>
        <taxon>Bacillati</taxon>
        <taxon>Actinomycetota</taxon>
        <taxon>Actinomycetes</taxon>
        <taxon>Propionibacteriales</taxon>
        <taxon>Kribbellaceae</taxon>
        <taxon>Kribbella</taxon>
    </lineage>
</organism>
<dbReference type="EMBL" id="JBHLTC010000010">
    <property type="protein sequence ID" value="MFC0624288.1"/>
    <property type="molecule type" value="Genomic_DNA"/>
</dbReference>
<comment type="caution">
    <text evidence="3">The sequence shown here is derived from an EMBL/GenBank/DDBJ whole genome shotgun (WGS) entry which is preliminary data.</text>
</comment>
<evidence type="ECO:0000313" key="4">
    <source>
        <dbReference type="Proteomes" id="UP001589890"/>
    </source>
</evidence>
<keyword evidence="2" id="KW-0812">Transmembrane</keyword>
<feature type="transmembrane region" description="Helical" evidence="2">
    <location>
        <begin position="38"/>
        <end position="58"/>
    </location>
</feature>
<proteinExistence type="predicted"/>
<gene>
    <name evidence="3" type="ORF">ACFFGN_09465</name>
</gene>
<dbReference type="RefSeq" id="WP_380045416.1">
    <property type="nucleotide sequence ID" value="NZ_JBHLTC010000010.1"/>
</dbReference>
<evidence type="ECO:0008006" key="5">
    <source>
        <dbReference type="Google" id="ProtNLM"/>
    </source>
</evidence>
<reference evidence="3 4" key="1">
    <citation type="submission" date="2024-09" db="EMBL/GenBank/DDBJ databases">
        <authorList>
            <person name="Sun Q."/>
            <person name="Mori K."/>
        </authorList>
    </citation>
    <scope>NUCLEOTIDE SEQUENCE [LARGE SCALE GENOMIC DNA]</scope>
    <source>
        <strain evidence="3 4">CGMCC 1.15906</strain>
    </source>
</reference>
<feature type="region of interest" description="Disordered" evidence="1">
    <location>
        <begin position="1"/>
        <end position="21"/>
    </location>
</feature>
<feature type="region of interest" description="Disordered" evidence="1">
    <location>
        <begin position="60"/>
        <end position="92"/>
    </location>
</feature>
<accession>A0ABV6QJE0</accession>
<sequence>MSDNELRQALRELPEHGTPLDPARVIAGAHRRRRNRRATAAGVASAAVVAVVAVVAFGSGTPGAEPGPAENPTIRTNQTPSPDESAGARAAERAQAKAAAMAKQAVADCRSELGQYADPQALPKLTGSPVANVLGPVGSTVIFADTRAWVACDDSWPVTGSGKPSVLQAGTRSRPSPSDVNAFAVSGIAVTVKGKLYNYYWSAGRRPVGVAKVSYTFPGEITRVAQNVGDFWIVQYREAQPIPEGQTNLDRAKIQVRLLRADNSVLRTHSLTWGEQTCAHVNHGC</sequence>
<dbReference type="Proteomes" id="UP001589890">
    <property type="component" value="Unassembled WGS sequence"/>
</dbReference>
<evidence type="ECO:0000256" key="2">
    <source>
        <dbReference type="SAM" id="Phobius"/>
    </source>
</evidence>
<evidence type="ECO:0000313" key="3">
    <source>
        <dbReference type="EMBL" id="MFC0624288.1"/>
    </source>
</evidence>
<name>A0ABV6QJE0_9ACTN</name>
<keyword evidence="2" id="KW-1133">Transmembrane helix</keyword>
<evidence type="ECO:0000256" key="1">
    <source>
        <dbReference type="SAM" id="MobiDB-lite"/>
    </source>
</evidence>
<keyword evidence="2" id="KW-0472">Membrane</keyword>
<feature type="compositionally biased region" description="Polar residues" evidence="1">
    <location>
        <begin position="73"/>
        <end position="82"/>
    </location>
</feature>